<name>A0A223K426_LATSK</name>
<reference evidence="7" key="2">
    <citation type="submission" date="2023-04" db="EMBL/GenBank/DDBJ databases">
        <title>Novel strain of Lactilactobacillus sakei and use thereof.</title>
        <authorList>
            <person name="Kim S.Y."/>
        </authorList>
    </citation>
    <scope>NUCLEOTIDE SEQUENCE</scope>
    <source>
        <strain evidence="7">HUP1</strain>
    </source>
</reference>
<protein>
    <submittedName>
        <fullName evidence="6">HTH-type transcriptional regulator YbbH</fullName>
    </submittedName>
    <submittedName>
        <fullName evidence="7">MurR/RpiR family transcriptional regulator</fullName>
    </submittedName>
</protein>
<dbReference type="PROSITE" id="PS51464">
    <property type="entry name" value="SIS"/>
    <property type="match status" value="1"/>
</dbReference>
<feature type="domain" description="SIS" evidence="5">
    <location>
        <begin position="118"/>
        <end position="255"/>
    </location>
</feature>
<dbReference type="InterPro" id="IPR035472">
    <property type="entry name" value="RpiR-like_SIS"/>
</dbReference>
<evidence type="ECO:0000256" key="1">
    <source>
        <dbReference type="ARBA" id="ARBA00023015"/>
    </source>
</evidence>
<dbReference type="Pfam" id="PF01380">
    <property type="entry name" value="SIS"/>
    <property type="match status" value="1"/>
</dbReference>
<organism evidence="6 8">
    <name type="scientific">Latilactobacillus sakei</name>
    <name type="common">Lactobacillus sakei</name>
    <dbReference type="NCBI Taxonomy" id="1599"/>
    <lineage>
        <taxon>Bacteria</taxon>
        <taxon>Bacillati</taxon>
        <taxon>Bacillota</taxon>
        <taxon>Bacilli</taxon>
        <taxon>Lactobacillales</taxon>
        <taxon>Lactobacillaceae</taxon>
        <taxon>Latilactobacillus</taxon>
    </lineage>
</organism>
<dbReference type="PANTHER" id="PTHR30514">
    <property type="entry name" value="GLUCOKINASE"/>
    <property type="match status" value="1"/>
</dbReference>
<dbReference type="PROSITE" id="PS51071">
    <property type="entry name" value="HTH_RPIR"/>
    <property type="match status" value="1"/>
</dbReference>
<dbReference type="Gene3D" id="1.10.10.10">
    <property type="entry name" value="Winged helix-like DNA-binding domain superfamily/Winged helix DNA-binding domain"/>
    <property type="match status" value="1"/>
</dbReference>
<dbReference type="InterPro" id="IPR001347">
    <property type="entry name" value="SIS_dom"/>
</dbReference>
<dbReference type="AlphaFoldDB" id="A0A223K426"/>
<reference evidence="6 8" key="1">
    <citation type="submission" date="2018-02" db="EMBL/GenBank/DDBJ databases">
        <authorList>
            <person name="Rodrigo-Torres L."/>
            <person name="Arahal R. D."/>
            <person name="Lucena T."/>
        </authorList>
    </citation>
    <scope>NUCLEOTIDE SEQUENCE [LARGE SCALE GENOMIC DNA]</scope>
    <source>
        <strain evidence="6 8">CECT 9267</strain>
    </source>
</reference>
<evidence type="ECO:0000313" key="6">
    <source>
        <dbReference type="EMBL" id="SPE20609.1"/>
    </source>
</evidence>
<proteinExistence type="predicted"/>
<dbReference type="Proteomes" id="UP001179858">
    <property type="component" value="Chromosome"/>
</dbReference>
<dbReference type="GO" id="GO:0003700">
    <property type="term" value="F:DNA-binding transcription factor activity"/>
    <property type="evidence" value="ECO:0007669"/>
    <property type="project" value="InterPro"/>
</dbReference>
<dbReference type="GO" id="GO:1901135">
    <property type="term" value="P:carbohydrate derivative metabolic process"/>
    <property type="evidence" value="ECO:0007669"/>
    <property type="project" value="InterPro"/>
</dbReference>
<evidence type="ECO:0000256" key="3">
    <source>
        <dbReference type="ARBA" id="ARBA00023163"/>
    </source>
</evidence>
<dbReference type="SUPFAM" id="SSF53697">
    <property type="entry name" value="SIS domain"/>
    <property type="match status" value="1"/>
</dbReference>
<evidence type="ECO:0000259" key="5">
    <source>
        <dbReference type="PROSITE" id="PS51464"/>
    </source>
</evidence>
<dbReference type="SUPFAM" id="SSF46689">
    <property type="entry name" value="Homeodomain-like"/>
    <property type="match status" value="1"/>
</dbReference>
<keyword evidence="3" id="KW-0804">Transcription</keyword>
<dbReference type="InterPro" id="IPR009057">
    <property type="entry name" value="Homeodomain-like_sf"/>
</dbReference>
<dbReference type="Pfam" id="PF01418">
    <property type="entry name" value="HTH_6"/>
    <property type="match status" value="1"/>
</dbReference>
<dbReference type="InterPro" id="IPR036388">
    <property type="entry name" value="WH-like_DNA-bd_sf"/>
</dbReference>
<dbReference type="PANTHER" id="PTHR30514:SF21">
    <property type="entry name" value="RPIR-FAMILY TRANSCRIPTIONAL REGULATOR"/>
    <property type="match status" value="1"/>
</dbReference>
<gene>
    <name evidence="6" type="primary">ybbH_1</name>
    <name evidence="6" type="ORF">LAS9267_00969</name>
    <name evidence="7" type="ORF">QBD03_09365</name>
</gene>
<keyword evidence="2" id="KW-0238">DNA-binding</keyword>
<dbReference type="InterPro" id="IPR000281">
    <property type="entry name" value="HTH_RpiR"/>
</dbReference>
<evidence type="ECO:0000313" key="7">
    <source>
        <dbReference type="EMBL" id="WGI18939.1"/>
    </source>
</evidence>
<dbReference type="InterPro" id="IPR046348">
    <property type="entry name" value="SIS_dom_sf"/>
</dbReference>
<dbReference type="Proteomes" id="UP000239650">
    <property type="component" value="Unassembled WGS sequence"/>
</dbReference>
<evidence type="ECO:0000259" key="4">
    <source>
        <dbReference type="PROSITE" id="PS51071"/>
    </source>
</evidence>
<dbReference type="GO" id="GO:0097367">
    <property type="term" value="F:carbohydrate derivative binding"/>
    <property type="evidence" value="ECO:0007669"/>
    <property type="project" value="InterPro"/>
</dbReference>
<dbReference type="CDD" id="cd05013">
    <property type="entry name" value="SIS_RpiR"/>
    <property type="match status" value="1"/>
</dbReference>
<dbReference type="Gene3D" id="3.40.50.10490">
    <property type="entry name" value="Glucose-6-phosphate isomerase like protein, domain 1"/>
    <property type="match status" value="1"/>
</dbReference>
<dbReference type="GO" id="GO:0003677">
    <property type="term" value="F:DNA binding"/>
    <property type="evidence" value="ECO:0007669"/>
    <property type="project" value="UniProtKB-KW"/>
</dbReference>
<evidence type="ECO:0000256" key="2">
    <source>
        <dbReference type="ARBA" id="ARBA00023125"/>
    </source>
</evidence>
<dbReference type="InterPro" id="IPR047640">
    <property type="entry name" value="RpiR-like"/>
</dbReference>
<dbReference type="EMBL" id="OKRC01000004">
    <property type="protein sequence ID" value="SPE20609.1"/>
    <property type="molecule type" value="Genomic_DNA"/>
</dbReference>
<keyword evidence="1" id="KW-0805">Transcription regulation</keyword>
<dbReference type="EMBL" id="CP122959">
    <property type="protein sequence ID" value="WGI18939.1"/>
    <property type="molecule type" value="Genomic_DNA"/>
</dbReference>
<evidence type="ECO:0000313" key="8">
    <source>
        <dbReference type="Proteomes" id="UP000239650"/>
    </source>
</evidence>
<sequence>MAIIEHIKQQYSFLSPQEQKVALAVIQKGASIQRIGIDELAAELQVSNSTISRFVRKIGCQNFVDFKLQFSEGPQPTMTGVQGQVDHESQTSVEIYQFYQDVITKTQARIKQADLDQLVSWIKTSQQLFIYGLGSSGYTAAEFGQRLTRMGIQATVVTESHMMLMTSRIINKTDLVIGLSNSGNTEEVNQAVQNARENGAKTAAITSGTDSPLAAASDLTLFVEDSIGFASARFVNSQFALTYVIDILAMLLLEDEQYNWRMKQTVDTIMHHKLKK</sequence>
<feature type="domain" description="HTH rpiR-type" evidence="4">
    <location>
        <begin position="1"/>
        <end position="77"/>
    </location>
</feature>
<accession>A0A223K426</accession>
<dbReference type="RefSeq" id="WP_016265635.1">
    <property type="nucleotide sequence ID" value="NZ_BJLN01000005.1"/>
</dbReference>